<evidence type="ECO:0000259" key="2">
    <source>
        <dbReference type="Pfam" id="PF14361"/>
    </source>
</evidence>
<feature type="domain" description="PucR C-terminal helix-turn-helix" evidence="1">
    <location>
        <begin position="333"/>
        <end position="384"/>
    </location>
</feature>
<dbReference type="Gene3D" id="1.10.10.2840">
    <property type="entry name" value="PucR C-terminal helix-turn-helix domain"/>
    <property type="match status" value="1"/>
</dbReference>
<proteinExistence type="predicted"/>
<evidence type="ECO:0000313" key="3">
    <source>
        <dbReference type="EMBL" id="MBS3182400.1"/>
    </source>
</evidence>
<evidence type="ECO:0000259" key="1">
    <source>
        <dbReference type="Pfam" id="PF13556"/>
    </source>
</evidence>
<organism evidence="3 4">
    <name type="scientific">Leucobacter manosquensis</name>
    <dbReference type="NCBI Taxonomy" id="2810611"/>
    <lineage>
        <taxon>Bacteria</taxon>
        <taxon>Bacillati</taxon>
        <taxon>Actinomycetota</taxon>
        <taxon>Actinomycetes</taxon>
        <taxon>Micrococcales</taxon>
        <taxon>Microbacteriaceae</taxon>
        <taxon>Leucobacter</taxon>
    </lineage>
</organism>
<dbReference type="EMBL" id="JAFEVO010000001">
    <property type="protein sequence ID" value="MBS3182400.1"/>
    <property type="molecule type" value="Genomic_DNA"/>
</dbReference>
<dbReference type="Pfam" id="PF14361">
    <property type="entry name" value="RsbRD_N"/>
    <property type="match status" value="1"/>
</dbReference>
<dbReference type="InterPro" id="IPR025751">
    <property type="entry name" value="RsbRD_N_dom"/>
</dbReference>
<protein>
    <submittedName>
        <fullName evidence="3">Helix-turn-helix domain-containing protein</fullName>
    </submittedName>
</protein>
<sequence>MVDNSVPTFLRSLTRGDHQGWQRLIEELEPEALTNSLLALLEQVDGYQSTPIPLSEIRRTTLLSFTAIIEGLRTGNLDVTIAHEIGTSRARAGIPLSSLLTAIRYDFSVLWDALVRIADERDASLIVRNTRTVLHAVDEYVGQAQRAYLSQVQLIREESASIRREHIESLFQYRHLTHEHLEMVARELQIPVNAPLLVAAAVRGDRLALQSCVSELHNLGVPFHALHFEGATLVFTEKTHRPRMLIEDLEERLKALRVGLMIAGGGLSDLRRAGMLARDMALMLSPDEVGAMTWERGWARQAARSLQAAEYPVLADVNAALSHCRETKRERILEAVHSYLETGNVGESARELYCHRNTISKHLRQFQDITGIDVTVPKQAARLVVGWA</sequence>
<name>A0ABS5M6D0_9MICO</name>
<dbReference type="InterPro" id="IPR025736">
    <property type="entry name" value="PucR_C-HTH_dom"/>
</dbReference>
<dbReference type="InterPro" id="IPR042070">
    <property type="entry name" value="PucR_C-HTH_sf"/>
</dbReference>
<gene>
    <name evidence="3" type="ORF">JSQ98_09375</name>
</gene>
<dbReference type="Pfam" id="PF13556">
    <property type="entry name" value="HTH_30"/>
    <property type="match status" value="1"/>
</dbReference>
<feature type="domain" description="RsbT co-antagonist protein RsbRD N-terminal" evidence="2">
    <location>
        <begin position="37"/>
        <end position="154"/>
    </location>
</feature>
<comment type="caution">
    <text evidence="3">The sequence shown here is derived from an EMBL/GenBank/DDBJ whole genome shotgun (WGS) entry which is preliminary data.</text>
</comment>
<keyword evidence="4" id="KW-1185">Reference proteome</keyword>
<reference evidence="3 4" key="1">
    <citation type="submission" date="2021-02" db="EMBL/GenBank/DDBJ databases">
        <title>Draft genome and description of Leucobacter sp nov strain Marseille-Q4368.</title>
        <authorList>
            <person name="Boxberger M."/>
            <person name="La Scola B."/>
        </authorList>
    </citation>
    <scope>NUCLEOTIDE SEQUENCE [LARGE SCALE GENOMIC DNA]</scope>
    <source>
        <strain evidence="3 4">Marseille-Q4368</strain>
    </source>
</reference>
<dbReference type="Proteomes" id="UP000811492">
    <property type="component" value="Unassembled WGS sequence"/>
</dbReference>
<dbReference type="RefSeq" id="WP_211649419.1">
    <property type="nucleotide sequence ID" value="NZ_JAFEVO010000001.1"/>
</dbReference>
<evidence type="ECO:0000313" key="4">
    <source>
        <dbReference type="Proteomes" id="UP000811492"/>
    </source>
</evidence>
<accession>A0ABS5M6D0</accession>